<organism evidence="2 3">
    <name type="scientific">Robiginitalea marina</name>
    <dbReference type="NCBI Taxonomy" id="2954105"/>
    <lineage>
        <taxon>Bacteria</taxon>
        <taxon>Pseudomonadati</taxon>
        <taxon>Bacteroidota</taxon>
        <taxon>Flavobacteriia</taxon>
        <taxon>Flavobacteriales</taxon>
        <taxon>Flavobacteriaceae</taxon>
        <taxon>Robiginitalea</taxon>
    </lineage>
</organism>
<evidence type="ECO:0000313" key="3">
    <source>
        <dbReference type="Proteomes" id="UP001206312"/>
    </source>
</evidence>
<feature type="transmembrane region" description="Helical" evidence="1">
    <location>
        <begin position="21"/>
        <end position="40"/>
    </location>
</feature>
<dbReference type="EMBL" id="JAMXIB010000018">
    <property type="protein sequence ID" value="MCO5726026.1"/>
    <property type="molecule type" value="Genomic_DNA"/>
</dbReference>
<keyword evidence="1" id="KW-1133">Transmembrane helix</keyword>
<reference evidence="2 3" key="1">
    <citation type="submission" date="2022-06" db="EMBL/GenBank/DDBJ databases">
        <authorList>
            <person name="Xuan X."/>
        </authorList>
    </citation>
    <scope>NUCLEOTIDE SEQUENCE [LARGE SCALE GENOMIC DNA]</scope>
    <source>
        <strain evidence="2 3">2V75</strain>
    </source>
</reference>
<protein>
    <submittedName>
        <fullName evidence="2">Uncharacterized protein</fullName>
    </submittedName>
</protein>
<keyword evidence="1" id="KW-0472">Membrane</keyword>
<proteinExistence type="predicted"/>
<comment type="caution">
    <text evidence="2">The sequence shown here is derived from an EMBL/GenBank/DDBJ whole genome shotgun (WGS) entry which is preliminary data.</text>
</comment>
<keyword evidence="1" id="KW-0812">Transmembrane</keyword>
<evidence type="ECO:0000256" key="1">
    <source>
        <dbReference type="SAM" id="Phobius"/>
    </source>
</evidence>
<dbReference type="Proteomes" id="UP001206312">
    <property type="component" value="Unassembled WGS sequence"/>
</dbReference>
<evidence type="ECO:0000313" key="2">
    <source>
        <dbReference type="EMBL" id="MCO5726026.1"/>
    </source>
</evidence>
<gene>
    <name evidence="2" type="ORF">NG653_14270</name>
</gene>
<accession>A0ABT1B1F2</accession>
<dbReference type="Gene3D" id="2.60.40.3620">
    <property type="match status" value="2"/>
</dbReference>
<name>A0ABT1B1F2_9FLAO</name>
<keyword evidence="3" id="KW-1185">Reference proteome</keyword>
<sequence>MFRFFRKMRERLLSENRTNRYLLYAIGEIFLVVIGILIALQVNTWNEKRKSDERFLFGLRELYGEIRSTAYYESTFRDKLSFQLVRIDSILNHPEAIAPDRLPALILLFDENATDDRDNAWKSEYLEFVPGDEKRNTMAKALRAVAFGRDRLNTELKSYNLYKAMANYLMAYDIPFKIYSAGMGYEEFIRSQKTLGYTPGQLERARALAQDPSFIADLMTLKAFKEHIISFVEDTGYSADAFLEYVQQYDPETNFELARMELIGTGMPQGQWATGQPMHRVDPGNENVWEIDQELVQGWVKFRADEEWILDWGKGENDPNMLVFKGGDIPTSNGIYRIRIDLQTQTFTFTPLEITRMELIGTGLPGGDWASGIPMHRVDPGNPYVWEVKQELIAGAIRFRADEAWRLHWGQGEKDPKTLLCKGENIAVSKGHYRIRIDLQAHTVAFTPLK</sequence>
<dbReference type="RefSeq" id="WP_252742409.1">
    <property type="nucleotide sequence ID" value="NZ_JAMXIB010000018.1"/>
</dbReference>